<proteinExistence type="predicted"/>
<dbReference type="NCBIfam" id="NF003814">
    <property type="entry name" value="PRK05406.1-3"/>
    <property type="match status" value="1"/>
</dbReference>
<name>A0ABY1KRC3_9FLAO</name>
<reference evidence="1 2" key="1">
    <citation type="submission" date="2017-01" db="EMBL/GenBank/DDBJ databases">
        <authorList>
            <person name="Varghese N."/>
            <person name="Submissions S."/>
        </authorList>
    </citation>
    <scope>NUCLEOTIDE SEQUENCE [LARGE SCALE GENOMIC DNA]</scope>
    <source>
        <strain evidence="1 2">DSM 2061</strain>
    </source>
</reference>
<sequence>MKPGYIDLNSDVGEGVGLEKDLLPLISSCNVACGGHAGNAQSISDILGLAHIYNVKVGAHPSYPDKSNFGRVSIQMPDVELIDSIRGQVSLLEAMLLEKGKPMHHIKAHGALYNDIAKDVDLARLFLKAVEKYRETTFIYVPYGSEVAKEALRLGFMVKYEAFADRNYNDDLSLVSRQFGNGLITSKEKVLAHVAEMVVAQQVVTVTGRKVKILADTFCVHGDTQGALQIVLYLTQELSHLNILIEK</sequence>
<dbReference type="Gene3D" id="3.20.20.370">
    <property type="entry name" value="Glycoside hydrolase/deacetylase"/>
    <property type="match status" value="1"/>
</dbReference>
<dbReference type="RefSeq" id="WP_076455141.1">
    <property type="nucleotide sequence ID" value="NZ_FTOB01000003.1"/>
</dbReference>
<dbReference type="PANTHER" id="PTHR30292">
    <property type="entry name" value="UNCHARACTERIZED PROTEIN YBGL-RELATED"/>
    <property type="match status" value="1"/>
</dbReference>
<protein>
    <submittedName>
        <fullName evidence="1">UPF0271 protein</fullName>
    </submittedName>
</protein>
<dbReference type="PANTHER" id="PTHR30292:SF0">
    <property type="entry name" value="5-OXOPROLINASE SUBUNIT A"/>
    <property type="match status" value="1"/>
</dbReference>
<keyword evidence="2" id="KW-1185">Reference proteome</keyword>
<dbReference type="Pfam" id="PF03746">
    <property type="entry name" value="LamB_YcsF"/>
    <property type="match status" value="1"/>
</dbReference>
<dbReference type="EMBL" id="FTOB01000003">
    <property type="protein sequence ID" value="SIS68409.1"/>
    <property type="molecule type" value="Genomic_DNA"/>
</dbReference>
<evidence type="ECO:0000313" key="1">
    <source>
        <dbReference type="EMBL" id="SIS68409.1"/>
    </source>
</evidence>
<dbReference type="Proteomes" id="UP000185728">
    <property type="component" value="Unassembled WGS sequence"/>
</dbReference>
<dbReference type="InterPro" id="IPR005501">
    <property type="entry name" value="LamB/YcsF/PxpA-like"/>
</dbReference>
<comment type="caution">
    <text evidence="1">The sequence shown here is derived from an EMBL/GenBank/DDBJ whole genome shotgun (WGS) entry which is preliminary data.</text>
</comment>
<gene>
    <name evidence="1" type="ORF">SAMN05421766_103364</name>
</gene>
<accession>A0ABY1KRC3</accession>
<dbReference type="InterPro" id="IPR011330">
    <property type="entry name" value="Glyco_hydro/deAcase_b/a-brl"/>
</dbReference>
<dbReference type="SUPFAM" id="SSF88713">
    <property type="entry name" value="Glycoside hydrolase/deacetylase"/>
    <property type="match status" value="1"/>
</dbReference>
<organism evidence="1 2">
    <name type="scientific">Zobellia uliginosa</name>
    <dbReference type="NCBI Taxonomy" id="143224"/>
    <lineage>
        <taxon>Bacteria</taxon>
        <taxon>Pseudomonadati</taxon>
        <taxon>Bacteroidota</taxon>
        <taxon>Flavobacteriia</taxon>
        <taxon>Flavobacteriales</taxon>
        <taxon>Flavobacteriaceae</taxon>
        <taxon>Zobellia</taxon>
    </lineage>
</organism>
<dbReference type="CDD" id="cd10801">
    <property type="entry name" value="LamB_YcsF_like_1"/>
    <property type="match status" value="1"/>
</dbReference>
<evidence type="ECO:0000313" key="2">
    <source>
        <dbReference type="Proteomes" id="UP000185728"/>
    </source>
</evidence>